<reference evidence="1 2" key="1">
    <citation type="journal article" date="2020" name="Nat. Commun.">
        <title>Genome of Tripterygium wilfordii and identification of cytochrome P450 involved in triptolide biosynthesis.</title>
        <authorList>
            <person name="Tu L."/>
            <person name="Su P."/>
            <person name="Zhang Z."/>
            <person name="Gao L."/>
            <person name="Wang J."/>
            <person name="Hu T."/>
            <person name="Zhou J."/>
            <person name="Zhang Y."/>
            <person name="Zhao Y."/>
            <person name="Liu Y."/>
            <person name="Song Y."/>
            <person name="Tong Y."/>
            <person name="Lu Y."/>
            <person name="Yang J."/>
            <person name="Xu C."/>
            <person name="Jia M."/>
            <person name="Peters R.J."/>
            <person name="Huang L."/>
            <person name="Gao W."/>
        </authorList>
    </citation>
    <scope>NUCLEOTIDE SEQUENCE [LARGE SCALE GENOMIC DNA]</scope>
    <source>
        <strain evidence="2">cv. XIE 37</strain>
        <tissue evidence="1">Leaf</tissue>
    </source>
</reference>
<dbReference type="AlphaFoldDB" id="A0A7J7D0T7"/>
<name>A0A7J7D0T7_TRIWF</name>
<gene>
    <name evidence="1" type="ORF">HS088_TW11G00006</name>
</gene>
<evidence type="ECO:0000313" key="2">
    <source>
        <dbReference type="Proteomes" id="UP000593562"/>
    </source>
</evidence>
<protein>
    <submittedName>
        <fullName evidence="1">Uncharacterized protein</fullName>
    </submittedName>
</protein>
<evidence type="ECO:0000313" key="1">
    <source>
        <dbReference type="EMBL" id="KAF5739944.1"/>
    </source>
</evidence>
<dbReference type="InParanoid" id="A0A7J7D0T7"/>
<organism evidence="1 2">
    <name type="scientific">Tripterygium wilfordii</name>
    <name type="common">Thunder God vine</name>
    <dbReference type="NCBI Taxonomy" id="458696"/>
    <lineage>
        <taxon>Eukaryota</taxon>
        <taxon>Viridiplantae</taxon>
        <taxon>Streptophyta</taxon>
        <taxon>Embryophyta</taxon>
        <taxon>Tracheophyta</taxon>
        <taxon>Spermatophyta</taxon>
        <taxon>Magnoliopsida</taxon>
        <taxon>eudicotyledons</taxon>
        <taxon>Gunneridae</taxon>
        <taxon>Pentapetalae</taxon>
        <taxon>rosids</taxon>
        <taxon>fabids</taxon>
        <taxon>Celastrales</taxon>
        <taxon>Celastraceae</taxon>
        <taxon>Tripterygium</taxon>
    </lineage>
</organism>
<accession>A0A7J7D0T7</accession>
<dbReference type="Proteomes" id="UP000593562">
    <property type="component" value="Unassembled WGS sequence"/>
</dbReference>
<dbReference type="EMBL" id="JAAARO010000011">
    <property type="protein sequence ID" value="KAF5739944.1"/>
    <property type="molecule type" value="Genomic_DNA"/>
</dbReference>
<keyword evidence="2" id="KW-1185">Reference proteome</keyword>
<proteinExistence type="predicted"/>
<sequence>MNIFSLALLLIPQRKDNLTTIKEKMSIKFGHPRMPYCNVIKIDPDINPSKGSGHWFNQWFDRGFN</sequence>
<comment type="caution">
    <text evidence="1">The sequence shown here is derived from an EMBL/GenBank/DDBJ whole genome shotgun (WGS) entry which is preliminary data.</text>
</comment>